<dbReference type="Proteomes" id="UP000240317">
    <property type="component" value="Unassembled WGS sequence"/>
</dbReference>
<dbReference type="RefSeq" id="WP_107138927.1">
    <property type="nucleotide sequence ID" value="NZ_PYSV01000016.1"/>
</dbReference>
<evidence type="ECO:0000256" key="1">
    <source>
        <dbReference type="SAM" id="Phobius"/>
    </source>
</evidence>
<keyword evidence="1" id="KW-1133">Transmembrane helix</keyword>
<gene>
    <name evidence="2" type="ORF">C8263_14840</name>
</gene>
<keyword evidence="1" id="KW-0472">Membrane</keyword>
<feature type="transmembrane region" description="Helical" evidence="1">
    <location>
        <begin position="32"/>
        <end position="52"/>
    </location>
</feature>
<dbReference type="OrthoDB" id="69325at2"/>
<sequence>MTRLQGPQTSLARFLPRWSELDTSLPTWRARAVRYVLIYLALVLVLVTVRALTSDVRPALRAAEKREAALITQNANLTVQLQTLENQRRLKDWAQARGMRLVAVAPKATATFTPLPPAPGRPAAARTLEVKTLWK</sequence>
<keyword evidence="1" id="KW-0812">Transmembrane</keyword>
<keyword evidence="3" id="KW-1185">Reference proteome</keyword>
<name>A0A2T3W518_9DEIO</name>
<comment type="caution">
    <text evidence="2">The sequence shown here is derived from an EMBL/GenBank/DDBJ whole genome shotgun (WGS) entry which is preliminary data.</text>
</comment>
<dbReference type="EMBL" id="PYSV01000016">
    <property type="protein sequence ID" value="PTA66990.1"/>
    <property type="molecule type" value="Genomic_DNA"/>
</dbReference>
<dbReference type="AlphaFoldDB" id="A0A2T3W518"/>
<accession>A0A2T3W518</accession>
<evidence type="ECO:0000313" key="3">
    <source>
        <dbReference type="Proteomes" id="UP000240317"/>
    </source>
</evidence>
<evidence type="ECO:0008006" key="4">
    <source>
        <dbReference type="Google" id="ProtNLM"/>
    </source>
</evidence>
<proteinExistence type="predicted"/>
<reference evidence="2 3" key="1">
    <citation type="submission" date="2018-03" db="EMBL/GenBank/DDBJ databases">
        <title>Draft genome of Deinococcus sp. OD32.</title>
        <authorList>
            <person name="Wang X.-P."/>
            <person name="Du Z.-J."/>
        </authorList>
    </citation>
    <scope>NUCLEOTIDE SEQUENCE [LARGE SCALE GENOMIC DNA]</scope>
    <source>
        <strain evidence="2 3">OD32</strain>
    </source>
</reference>
<evidence type="ECO:0000313" key="2">
    <source>
        <dbReference type="EMBL" id="PTA66990.1"/>
    </source>
</evidence>
<protein>
    <recommendedName>
        <fullName evidence="4">Cell division protein FtsL</fullName>
    </recommendedName>
</protein>
<organism evidence="2 3">
    <name type="scientific">Deinococcus arcticus</name>
    <dbReference type="NCBI Taxonomy" id="2136176"/>
    <lineage>
        <taxon>Bacteria</taxon>
        <taxon>Thermotogati</taxon>
        <taxon>Deinococcota</taxon>
        <taxon>Deinococci</taxon>
        <taxon>Deinococcales</taxon>
        <taxon>Deinococcaceae</taxon>
        <taxon>Deinococcus</taxon>
    </lineage>
</organism>